<gene>
    <name evidence="2" type="ORF">IO89_14900</name>
</gene>
<feature type="domain" description="Type I restriction enzyme R protein N-terminal" evidence="1">
    <location>
        <begin position="38"/>
        <end position="138"/>
    </location>
</feature>
<dbReference type="OrthoDB" id="9790377at2"/>
<dbReference type="EMBL" id="JPLY01000004">
    <property type="protein sequence ID" value="KFC21463.1"/>
    <property type="molecule type" value="Genomic_DNA"/>
</dbReference>
<evidence type="ECO:0000259" key="1">
    <source>
        <dbReference type="Pfam" id="PF13588"/>
    </source>
</evidence>
<dbReference type="RefSeq" id="WP_034977573.1">
    <property type="nucleotide sequence ID" value="NZ_FOFI01000001.1"/>
</dbReference>
<evidence type="ECO:0000313" key="2">
    <source>
        <dbReference type="EMBL" id="KFC21463.1"/>
    </source>
</evidence>
<dbReference type="eggNOG" id="COG4096">
    <property type="taxonomic scope" value="Bacteria"/>
</dbReference>
<accession>A0A085BG68</accession>
<comment type="caution">
    <text evidence="2">The sequence shown here is derived from an EMBL/GenBank/DDBJ whole genome shotgun (WGS) entry which is preliminary data.</text>
</comment>
<organism evidence="2 3">
    <name type="scientific">Epilithonimonas lactis</name>
    <dbReference type="NCBI Taxonomy" id="421072"/>
    <lineage>
        <taxon>Bacteria</taxon>
        <taxon>Pseudomonadati</taxon>
        <taxon>Bacteroidota</taxon>
        <taxon>Flavobacteriia</taxon>
        <taxon>Flavobacteriales</taxon>
        <taxon>Weeksellaceae</taxon>
        <taxon>Chryseobacterium group</taxon>
        <taxon>Epilithonimonas</taxon>
    </lineage>
</organism>
<reference evidence="2 3" key="1">
    <citation type="submission" date="2014-07" db="EMBL/GenBank/DDBJ databases">
        <title>Epilithonimonas lactis LMG 22401 Genome.</title>
        <authorList>
            <person name="Pipes S.E."/>
            <person name="Stropko S.J."/>
        </authorList>
    </citation>
    <scope>NUCLEOTIDE SEQUENCE [LARGE SCALE GENOMIC DNA]</scope>
    <source>
        <strain evidence="2 3">LMG 24401</strain>
    </source>
</reference>
<evidence type="ECO:0000313" key="3">
    <source>
        <dbReference type="Proteomes" id="UP000028623"/>
    </source>
</evidence>
<name>A0A085BG68_9FLAO</name>
<proteinExistence type="predicted"/>
<dbReference type="AlphaFoldDB" id="A0A085BG68"/>
<sequence length="144" mass="17331">MQVPKLNFENDFDLQIKQDKDTFFIYDLVRKNWFLLTPEEWVRQHWLHYFRFVKKKNLSSLILEQKLELNGTTKRIDLLVTEKTKPKILIECKAPNIALKQIHFEQIARYNSLIGAKQIIISNGLHHIFAEHTENGYQFRKDFE</sequence>
<dbReference type="Pfam" id="PF13588">
    <property type="entry name" value="HSDR_N_2"/>
    <property type="match status" value="1"/>
</dbReference>
<keyword evidence="3" id="KW-1185">Reference proteome</keyword>
<dbReference type="Proteomes" id="UP000028623">
    <property type="component" value="Unassembled WGS sequence"/>
</dbReference>
<dbReference type="STRING" id="421072.SAMN04488097_0888"/>
<dbReference type="InterPro" id="IPR029464">
    <property type="entry name" value="HSDR_N"/>
</dbReference>
<protein>
    <recommendedName>
        <fullName evidence="1">Type I restriction enzyme R protein N-terminal domain-containing protein</fullName>
    </recommendedName>
</protein>